<dbReference type="Pfam" id="PF12704">
    <property type="entry name" value="MacB_PCD"/>
    <property type="match status" value="1"/>
</dbReference>
<reference evidence="10 11" key="1">
    <citation type="journal article" date="2017" name="Front. Microbiol.">
        <title>Labilibaculum manganireducens gen. nov., sp. nov. and Labilibaculum filiforme sp. nov., Novel Bacteroidetes Isolated from Subsurface Sediments of the Baltic Sea.</title>
        <authorList>
            <person name="Vandieken V."/>
            <person name="Marshall I.P."/>
            <person name="Niemann H."/>
            <person name="Engelen B."/>
            <person name="Cypionka H."/>
        </authorList>
    </citation>
    <scope>NUCLEOTIDE SEQUENCE [LARGE SCALE GENOMIC DNA]</scope>
    <source>
        <strain evidence="10 11">59.10-2M</strain>
    </source>
</reference>
<dbReference type="Pfam" id="PF02687">
    <property type="entry name" value="FtsX"/>
    <property type="match status" value="1"/>
</dbReference>
<proteinExistence type="inferred from homology"/>
<evidence type="ECO:0000256" key="3">
    <source>
        <dbReference type="ARBA" id="ARBA00022692"/>
    </source>
</evidence>
<organism evidence="10 11">
    <name type="scientific">Labilibaculum manganireducens</name>
    <dbReference type="NCBI Taxonomy" id="1940525"/>
    <lineage>
        <taxon>Bacteria</taxon>
        <taxon>Pseudomonadati</taxon>
        <taxon>Bacteroidota</taxon>
        <taxon>Bacteroidia</taxon>
        <taxon>Marinilabiliales</taxon>
        <taxon>Marinifilaceae</taxon>
        <taxon>Labilibaculum</taxon>
    </lineage>
</organism>
<dbReference type="GO" id="GO:0005524">
    <property type="term" value="F:ATP binding"/>
    <property type="evidence" value="ECO:0007669"/>
    <property type="project" value="UniProtKB-KW"/>
</dbReference>
<dbReference type="InterPro" id="IPR025857">
    <property type="entry name" value="MacB_PCD"/>
</dbReference>
<dbReference type="GO" id="GO:0022857">
    <property type="term" value="F:transmembrane transporter activity"/>
    <property type="evidence" value="ECO:0007669"/>
    <property type="project" value="TreeGrafter"/>
</dbReference>
<evidence type="ECO:0000256" key="2">
    <source>
        <dbReference type="ARBA" id="ARBA00022475"/>
    </source>
</evidence>
<name>A0A2N3HQW1_9BACT</name>
<comment type="subcellular location">
    <subcellularLocation>
        <location evidence="1">Cell membrane</location>
        <topology evidence="1">Multi-pass membrane protein</topology>
    </subcellularLocation>
</comment>
<keyword evidence="3 7" id="KW-0812">Transmembrane</keyword>
<feature type="domain" description="MacB-like periplasmic core" evidence="9">
    <location>
        <begin position="21"/>
        <end position="250"/>
    </location>
</feature>
<gene>
    <name evidence="10" type="ORF">BZG01_20965</name>
</gene>
<protein>
    <submittedName>
        <fullName evidence="10">Multidrug ABC transporter ATP-binding protein</fullName>
    </submittedName>
</protein>
<comment type="similarity">
    <text evidence="6">Belongs to the ABC-4 integral membrane protein family.</text>
</comment>
<evidence type="ECO:0000256" key="6">
    <source>
        <dbReference type="ARBA" id="ARBA00038076"/>
    </source>
</evidence>
<dbReference type="InterPro" id="IPR003838">
    <property type="entry name" value="ABC3_permease_C"/>
</dbReference>
<dbReference type="InterPro" id="IPR050250">
    <property type="entry name" value="Macrolide_Exporter_MacB"/>
</dbReference>
<keyword evidence="4 7" id="KW-1133">Transmembrane helix</keyword>
<comment type="caution">
    <text evidence="10">The sequence shown here is derived from an EMBL/GenBank/DDBJ whole genome shotgun (WGS) entry which is preliminary data.</text>
</comment>
<accession>A0A2N3HQW1</accession>
<sequence length="420" mass="46689">MFDRDRWTEVYMALKSNKLRTFLTAFGVFWGIFMLIIMLGSGKGLENGVYYGMGDFATNSVFIWTQPTSKPYKGYKQGRRYHFTNQDTKAILDNIPEVKLLAPRIQARGGDGDNNVIRGLKTGAFSILGDVPEVNLIDPVIITDGRFLNQVDINDTRKIAVIGERVIEVLFEKDENPIGEYIKLNGVYFQVVGTFKSMHNQGWGEWQNQSIFIPFTTLQKTYNYGNRVGHYSITSKSEYTATFVEEKVKALLKRRHSVHPNDDRAIGSENIEKEFIKINNLFIGIAGLIWIVGIGTLIAGIIGVSNIMLFIVKKRTKEIGIQRALGASPSVIISSILTESVVLTAIAGWFGLVFGVIILELINKAIQSGGGDNSMFTNPEVDFNVAIIALGILILAGIFAGIIPAKRAMEIRPIDAIRDE</sequence>
<dbReference type="AlphaFoldDB" id="A0A2N3HQW1"/>
<dbReference type="RefSeq" id="WP_101311808.1">
    <property type="nucleotide sequence ID" value="NZ_CAXXEE010000003.1"/>
</dbReference>
<feature type="transmembrane region" description="Helical" evidence="7">
    <location>
        <begin position="21"/>
        <end position="40"/>
    </location>
</feature>
<dbReference type="PANTHER" id="PTHR30572">
    <property type="entry name" value="MEMBRANE COMPONENT OF TRANSPORTER-RELATED"/>
    <property type="match status" value="1"/>
</dbReference>
<dbReference type="GO" id="GO:0005886">
    <property type="term" value="C:plasma membrane"/>
    <property type="evidence" value="ECO:0007669"/>
    <property type="project" value="UniProtKB-SubCell"/>
</dbReference>
<dbReference type="EMBL" id="MVDE01000062">
    <property type="protein sequence ID" value="PKQ60451.1"/>
    <property type="molecule type" value="Genomic_DNA"/>
</dbReference>
<feature type="transmembrane region" description="Helical" evidence="7">
    <location>
        <begin position="281"/>
        <end position="311"/>
    </location>
</feature>
<keyword evidence="10" id="KW-0067">ATP-binding</keyword>
<evidence type="ECO:0000313" key="10">
    <source>
        <dbReference type="EMBL" id="PKQ60451.1"/>
    </source>
</evidence>
<evidence type="ECO:0000256" key="1">
    <source>
        <dbReference type="ARBA" id="ARBA00004651"/>
    </source>
</evidence>
<evidence type="ECO:0000256" key="5">
    <source>
        <dbReference type="ARBA" id="ARBA00023136"/>
    </source>
</evidence>
<feature type="transmembrane region" description="Helical" evidence="7">
    <location>
        <begin position="331"/>
        <end position="363"/>
    </location>
</feature>
<dbReference type="Proteomes" id="UP000233618">
    <property type="component" value="Unassembled WGS sequence"/>
</dbReference>
<evidence type="ECO:0000313" key="11">
    <source>
        <dbReference type="Proteomes" id="UP000233618"/>
    </source>
</evidence>
<dbReference type="PANTHER" id="PTHR30572:SF4">
    <property type="entry name" value="ABC TRANSPORTER PERMEASE YTRF"/>
    <property type="match status" value="1"/>
</dbReference>
<keyword evidence="11" id="KW-1185">Reference proteome</keyword>
<evidence type="ECO:0000259" key="8">
    <source>
        <dbReference type="Pfam" id="PF02687"/>
    </source>
</evidence>
<keyword evidence="5 7" id="KW-0472">Membrane</keyword>
<evidence type="ECO:0000256" key="4">
    <source>
        <dbReference type="ARBA" id="ARBA00022989"/>
    </source>
</evidence>
<evidence type="ECO:0000259" key="9">
    <source>
        <dbReference type="Pfam" id="PF12704"/>
    </source>
</evidence>
<evidence type="ECO:0000256" key="7">
    <source>
        <dbReference type="SAM" id="Phobius"/>
    </source>
</evidence>
<feature type="transmembrane region" description="Helical" evidence="7">
    <location>
        <begin position="383"/>
        <end position="403"/>
    </location>
</feature>
<keyword evidence="10" id="KW-0547">Nucleotide-binding</keyword>
<keyword evidence="2" id="KW-1003">Cell membrane</keyword>
<feature type="domain" description="ABC3 transporter permease C-terminal" evidence="8">
    <location>
        <begin position="291"/>
        <end position="411"/>
    </location>
</feature>